<proteinExistence type="predicted"/>
<accession>A0A5B6X1X4</accession>
<sequence length="108" mass="12392">METNYEFYQSISAGLGDGKVQIQNIDVRFRKVADLINDENNAWKEDIIEDIFTEEQVEKILAIPLVNNSFLDGLVWRGDNIGEYSIKSGYKWCITSNHNGTKANNYKI</sequence>
<keyword evidence="2" id="KW-1185">Reference proteome</keyword>
<gene>
    <name evidence="1" type="ORF">EPI10_031992</name>
</gene>
<dbReference type="AlphaFoldDB" id="A0A5B6X1X4"/>
<keyword evidence="1" id="KW-0695">RNA-directed DNA polymerase</keyword>
<evidence type="ECO:0000313" key="2">
    <source>
        <dbReference type="Proteomes" id="UP000325315"/>
    </source>
</evidence>
<dbReference type="Proteomes" id="UP000325315">
    <property type="component" value="Unassembled WGS sequence"/>
</dbReference>
<organism evidence="1 2">
    <name type="scientific">Gossypium australe</name>
    <dbReference type="NCBI Taxonomy" id="47621"/>
    <lineage>
        <taxon>Eukaryota</taxon>
        <taxon>Viridiplantae</taxon>
        <taxon>Streptophyta</taxon>
        <taxon>Embryophyta</taxon>
        <taxon>Tracheophyta</taxon>
        <taxon>Spermatophyta</taxon>
        <taxon>Magnoliopsida</taxon>
        <taxon>eudicotyledons</taxon>
        <taxon>Gunneridae</taxon>
        <taxon>Pentapetalae</taxon>
        <taxon>rosids</taxon>
        <taxon>malvids</taxon>
        <taxon>Malvales</taxon>
        <taxon>Malvaceae</taxon>
        <taxon>Malvoideae</taxon>
        <taxon>Gossypium</taxon>
    </lineage>
</organism>
<name>A0A5B6X1X4_9ROSI</name>
<evidence type="ECO:0000313" key="1">
    <source>
        <dbReference type="EMBL" id="KAA3488221.1"/>
    </source>
</evidence>
<keyword evidence="1" id="KW-0548">Nucleotidyltransferase</keyword>
<dbReference type="GO" id="GO:0003964">
    <property type="term" value="F:RNA-directed DNA polymerase activity"/>
    <property type="evidence" value="ECO:0007669"/>
    <property type="project" value="UniProtKB-KW"/>
</dbReference>
<dbReference type="OrthoDB" id="1001780at2759"/>
<protein>
    <submittedName>
        <fullName evidence="1">Reverse transcriptase</fullName>
    </submittedName>
</protein>
<comment type="caution">
    <text evidence="1">The sequence shown here is derived from an EMBL/GenBank/DDBJ whole genome shotgun (WGS) entry which is preliminary data.</text>
</comment>
<keyword evidence="1" id="KW-0808">Transferase</keyword>
<dbReference type="EMBL" id="SMMG02000001">
    <property type="protein sequence ID" value="KAA3488221.1"/>
    <property type="molecule type" value="Genomic_DNA"/>
</dbReference>
<reference evidence="2" key="1">
    <citation type="journal article" date="2019" name="Plant Biotechnol. J.">
        <title>Genome sequencing of the Australian wild diploid species Gossypium australe highlights disease resistance and delayed gland morphogenesis.</title>
        <authorList>
            <person name="Cai Y."/>
            <person name="Cai X."/>
            <person name="Wang Q."/>
            <person name="Wang P."/>
            <person name="Zhang Y."/>
            <person name="Cai C."/>
            <person name="Xu Y."/>
            <person name="Wang K."/>
            <person name="Zhou Z."/>
            <person name="Wang C."/>
            <person name="Geng S."/>
            <person name="Li B."/>
            <person name="Dong Q."/>
            <person name="Hou Y."/>
            <person name="Wang H."/>
            <person name="Ai P."/>
            <person name="Liu Z."/>
            <person name="Yi F."/>
            <person name="Sun M."/>
            <person name="An G."/>
            <person name="Cheng J."/>
            <person name="Zhang Y."/>
            <person name="Shi Q."/>
            <person name="Xie Y."/>
            <person name="Shi X."/>
            <person name="Chang Y."/>
            <person name="Huang F."/>
            <person name="Chen Y."/>
            <person name="Hong S."/>
            <person name="Mi L."/>
            <person name="Sun Q."/>
            <person name="Zhang L."/>
            <person name="Zhou B."/>
            <person name="Peng R."/>
            <person name="Zhang X."/>
            <person name="Liu F."/>
        </authorList>
    </citation>
    <scope>NUCLEOTIDE SEQUENCE [LARGE SCALE GENOMIC DNA]</scope>
    <source>
        <strain evidence="2">cv. PA1801</strain>
    </source>
</reference>